<evidence type="ECO:0000256" key="2">
    <source>
        <dbReference type="ARBA" id="ARBA00022842"/>
    </source>
</evidence>
<organism evidence="4 5">
    <name type="scientific">Scopulibacillus darangshiensis</name>
    <dbReference type="NCBI Taxonomy" id="442528"/>
    <lineage>
        <taxon>Bacteria</taxon>
        <taxon>Bacillati</taxon>
        <taxon>Bacillota</taxon>
        <taxon>Bacilli</taxon>
        <taxon>Bacillales</taxon>
        <taxon>Sporolactobacillaceae</taxon>
        <taxon>Scopulibacillus</taxon>
    </lineage>
</organism>
<dbReference type="GO" id="GO:0008967">
    <property type="term" value="F:phosphoglycolate phosphatase activity"/>
    <property type="evidence" value="ECO:0007669"/>
    <property type="project" value="TreeGrafter"/>
</dbReference>
<dbReference type="InterPro" id="IPR023733">
    <property type="entry name" value="Pyrophosphatase_Ppax"/>
</dbReference>
<dbReference type="Gene3D" id="3.40.50.1000">
    <property type="entry name" value="HAD superfamily/HAD-like"/>
    <property type="match status" value="1"/>
</dbReference>
<protein>
    <recommendedName>
        <fullName evidence="3">Pyrophosphatase PpaX</fullName>
        <ecNumber evidence="3">3.6.1.1</ecNumber>
    </recommendedName>
</protein>
<keyword evidence="5" id="KW-1185">Reference proteome</keyword>
<dbReference type="EMBL" id="SLXK01000023">
    <property type="protein sequence ID" value="TCP24885.1"/>
    <property type="molecule type" value="Genomic_DNA"/>
</dbReference>
<dbReference type="PANTHER" id="PTHR43434">
    <property type="entry name" value="PHOSPHOGLYCOLATE PHOSPHATASE"/>
    <property type="match status" value="1"/>
</dbReference>
<sequence>MIKTLLFDLDGTLINTNELIIASFTHTLEHYYPGRFTRQDIIAFIGEPLEESFSRIDEERTDDMVAMYREHNHRMHDSLVTEFPHVYETLGILAEQGFKLGIVTTKRRKTVLMGLKLAKLEEFFDVVVTIDDVDNAKPHPEPVLRAMKALNADVTSTVMIGDSPYDIQSGKNANVLTVGVAWSIKGRAVIESEKPDFVIDDMAELLDIAGAAVK</sequence>
<comment type="cofactor">
    <cofactor evidence="3">
        <name>Mg(2+)</name>
        <dbReference type="ChEBI" id="CHEBI:18420"/>
    </cofactor>
</comment>
<dbReference type="GO" id="GO:0006281">
    <property type="term" value="P:DNA repair"/>
    <property type="evidence" value="ECO:0007669"/>
    <property type="project" value="TreeGrafter"/>
</dbReference>
<name>A0A4R2NU27_9BACL</name>
<dbReference type="NCBIfam" id="TIGR01549">
    <property type="entry name" value="HAD-SF-IA-v1"/>
    <property type="match status" value="1"/>
</dbReference>
<dbReference type="OrthoDB" id="9807630at2"/>
<dbReference type="InterPro" id="IPR041492">
    <property type="entry name" value="HAD_2"/>
</dbReference>
<dbReference type="PRINTS" id="PR00413">
    <property type="entry name" value="HADHALOGNASE"/>
</dbReference>
<dbReference type="GO" id="GO:0000287">
    <property type="term" value="F:magnesium ion binding"/>
    <property type="evidence" value="ECO:0007669"/>
    <property type="project" value="UniProtKB-UniRule"/>
</dbReference>
<evidence type="ECO:0000256" key="3">
    <source>
        <dbReference type="HAMAP-Rule" id="MF_01250"/>
    </source>
</evidence>
<keyword evidence="1 3" id="KW-0378">Hydrolase</keyword>
<gene>
    <name evidence="3" type="primary">ppaX</name>
    <name evidence="4" type="ORF">EV207_12358</name>
</gene>
<accession>A0A4R2NU27</accession>
<reference evidence="4 5" key="1">
    <citation type="submission" date="2019-03" db="EMBL/GenBank/DDBJ databases">
        <title>Genomic Encyclopedia of Type Strains, Phase IV (KMG-IV): sequencing the most valuable type-strain genomes for metagenomic binning, comparative biology and taxonomic classification.</title>
        <authorList>
            <person name="Goeker M."/>
        </authorList>
    </citation>
    <scope>NUCLEOTIDE SEQUENCE [LARGE SCALE GENOMIC DNA]</scope>
    <source>
        <strain evidence="4 5">DSM 19377</strain>
    </source>
</reference>
<evidence type="ECO:0000313" key="4">
    <source>
        <dbReference type="EMBL" id="TCP24885.1"/>
    </source>
</evidence>
<dbReference type="Proteomes" id="UP000295416">
    <property type="component" value="Unassembled WGS sequence"/>
</dbReference>
<evidence type="ECO:0000256" key="1">
    <source>
        <dbReference type="ARBA" id="ARBA00022801"/>
    </source>
</evidence>
<dbReference type="GO" id="GO:0004427">
    <property type="term" value="F:inorganic diphosphate phosphatase activity"/>
    <property type="evidence" value="ECO:0007669"/>
    <property type="project" value="UniProtKB-UniRule"/>
</dbReference>
<dbReference type="SUPFAM" id="SSF56784">
    <property type="entry name" value="HAD-like"/>
    <property type="match status" value="1"/>
</dbReference>
<proteinExistence type="inferred from homology"/>
<dbReference type="InterPro" id="IPR023198">
    <property type="entry name" value="PGP-like_dom2"/>
</dbReference>
<keyword evidence="2 3" id="KW-0460">Magnesium</keyword>
<dbReference type="EC" id="3.6.1.1" evidence="3"/>
<dbReference type="GO" id="GO:0005829">
    <property type="term" value="C:cytosol"/>
    <property type="evidence" value="ECO:0007669"/>
    <property type="project" value="TreeGrafter"/>
</dbReference>
<dbReference type="InterPro" id="IPR036412">
    <property type="entry name" value="HAD-like_sf"/>
</dbReference>
<dbReference type="HAMAP" id="MF_01250">
    <property type="entry name" value="Pyrophosphat_PpaX"/>
    <property type="match status" value="1"/>
</dbReference>
<dbReference type="InterPro" id="IPR023214">
    <property type="entry name" value="HAD_sf"/>
</dbReference>
<dbReference type="Pfam" id="PF13419">
    <property type="entry name" value="HAD_2"/>
    <property type="match status" value="1"/>
</dbReference>
<dbReference type="Gene3D" id="1.10.150.240">
    <property type="entry name" value="Putative phosphatase, domain 2"/>
    <property type="match status" value="1"/>
</dbReference>
<dbReference type="AlphaFoldDB" id="A0A4R2NU27"/>
<dbReference type="NCBIfam" id="TIGR01509">
    <property type="entry name" value="HAD-SF-IA-v3"/>
    <property type="match status" value="1"/>
</dbReference>
<dbReference type="SFLD" id="SFLDG01129">
    <property type="entry name" value="C1.5:_HAD__Beta-PGM__Phosphata"/>
    <property type="match status" value="1"/>
</dbReference>
<dbReference type="NCBIfam" id="NF009804">
    <property type="entry name" value="PRK13288.1"/>
    <property type="match status" value="1"/>
</dbReference>
<feature type="active site" description="Nucleophile" evidence="3">
    <location>
        <position position="8"/>
    </location>
</feature>
<comment type="similarity">
    <text evidence="3">Belongs to the HAD-like hydrolase superfamily. PpaX family.</text>
</comment>
<comment type="catalytic activity">
    <reaction evidence="3">
        <text>diphosphate + H2O = 2 phosphate + H(+)</text>
        <dbReference type="Rhea" id="RHEA:24576"/>
        <dbReference type="ChEBI" id="CHEBI:15377"/>
        <dbReference type="ChEBI" id="CHEBI:15378"/>
        <dbReference type="ChEBI" id="CHEBI:33019"/>
        <dbReference type="ChEBI" id="CHEBI:43474"/>
        <dbReference type="EC" id="3.6.1.1"/>
    </reaction>
</comment>
<dbReference type="InterPro" id="IPR050155">
    <property type="entry name" value="HAD-like_hydrolase_sf"/>
</dbReference>
<comment type="caution">
    <text evidence="4">The sequence shown here is derived from an EMBL/GenBank/DDBJ whole genome shotgun (WGS) entry which is preliminary data.</text>
</comment>
<dbReference type="SFLD" id="SFLDG01135">
    <property type="entry name" value="C1.5.6:_HAD__Beta-PGM__Phospha"/>
    <property type="match status" value="1"/>
</dbReference>
<dbReference type="SFLD" id="SFLDS00003">
    <property type="entry name" value="Haloacid_Dehalogenase"/>
    <property type="match status" value="1"/>
</dbReference>
<dbReference type="RefSeq" id="WP_132746914.1">
    <property type="nucleotide sequence ID" value="NZ_SLXK01000023.1"/>
</dbReference>
<evidence type="ECO:0000313" key="5">
    <source>
        <dbReference type="Proteomes" id="UP000295416"/>
    </source>
</evidence>
<dbReference type="CDD" id="cd02616">
    <property type="entry name" value="HAD_PPase"/>
    <property type="match status" value="1"/>
</dbReference>
<dbReference type="FunFam" id="3.40.50.1000:FF:000022">
    <property type="entry name" value="Phosphoglycolate phosphatase"/>
    <property type="match status" value="1"/>
</dbReference>
<dbReference type="PANTHER" id="PTHR43434:SF26">
    <property type="entry name" value="PYROPHOSPHATASE PPAX"/>
    <property type="match status" value="1"/>
</dbReference>
<comment type="function">
    <text evidence="3">Hydrolyzes pyrophosphate formed during P-Ser-HPr dephosphorylation by HPrK/P. Might play a role in controlling the intracellular pyrophosphate pool.</text>
</comment>
<dbReference type="InterPro" id="IPR006439">
    <property type="entry name" value="HAD-SF_hydro_IA"/>
</dbReference>